<dbReference type="InterPro" id="IPR000535">
    <property type="entry name" value="MSP_dom"/>
</dbReference>
<dbReference type="RefSeq" id="WP_251739370.1">
    <property type="nucleotide sequence ID" value="NZ_JBHUOJ010000004.1"/>
</dbReference>
<sequence length="131" mass="14952">MKKDLEIPEVKDIHVAAVKVYNTSFEVDEWNAYIINSGSHDIEMVLIVSKGRKDGKETSTMRHKIEILPAGSFAKIEFLQEDVLKLNNEFHVSFFLNNKMFDKKFVFQANSVKQSKARKIPVIPEAGILAK</sequence>
<dbReference type="EMBL" id="JBHUOJ010000004">
    <property type="protein sequence ID" value="MFD2832179.1"/>
    <property type="molecule type" value="Genomic_DNA"/>
</dbReference>
<protein>
    <recommendedName>
        <fullName evidence="1">MSP domain-containing protein</fullName>
    </recommendedName>
</protein>
<feature type="domain" description="MSP" evidence="1">
    <location>
        <begin position="64"/>
        <end position="131"/>
    </location>
</feature>
<proteinExistence type="predicted"/>
<organism evidence="2 3">
    <name type="scientific">Christiangramia antarctica</name>
    <dbReference type="NCBI Taxonomy" id="2058158"/>
    <lineage>
        <taxon>Bacteria</taxon>
        <taxon>Pseudomonadati</taxon>
        <taxon>Bacteroidota</taxon>
        <taxon>Flavobacteriia</taxon>
        <taxon>Flavobacteriales</taxon>
        <taxon>Flavobacteriaceae</taxon>
        <taxon>Christiangramia</taxon>
    </lineage>
</organism>
<gene>
    <name evidence="2" type="ORF">ACFSYS_02705</name>
</gene>
<evidence type="ECO:0000313" key="3">
    <source>
        <dbReference type="Proteomes" id="UP001597438"/>
    </source>
</evidence>
<evidence type="ECO:0000313" key="2">
    <source>
        <dbReference type="EMBL" id="MFD2832179.1"/>
    </source>
</evidence>
<comment type="caution">
    <text evidence="2">The sequence shown here is derived from an EMBL/GenBank/DDBJ whole genome shotgun (WGS) entry which is preliminary data.</text>
</comment>
<reference evidence="3" key="1">
    <citation type="journal article" date="2019" name="Int. J. Syst. Evol. Microbiol.">
        <title>The Global Catalogue of Microorganisms (GCM) 10K type strain sequencing project: providing services to taxonomists for standard genome sequencing and annotation.</title>
        <authorList>
            <consortium name="The Broad Institute Genomics Platform"/>
            <consortium name="The Broad Institute Genome Sequencing Center for Infectious Disease"/>
            <person name="Wu L."/>
            <person name="Ma J."/>
        </authorList>
    </citation>
    <scope>NUCLEOTIDE SEQUENCE [LARGE SCALE GENOMIC DNA]</scope>
    <source>
        <strain evidence="3">KCTC 52925</strain>
    </source>
</reference>
<accession>A0ABW5X3C3</accession>
<name>A0ABW5X3C3_9FLAO</name>
<dbReference type="Proteomes" id="UP001597438">
    <property type="component" value="Unassembled WGS sequence"/>
</dbReference>
<keyword evidence="3" id="KW-1185">Reference proteome</keyword>
<evidence type="ECO:0000259" key="1">
    <source>
        <dbReference type="PROSITE" id="PS50202"/>
    </source>
</evidence>
<dbReference type="PROSITE" id="PS50202">
    <property type="entry name" value="MSP"/>
    <property type="match status" value="1"/>
</dbReference>